<evidence type="ECO:0000313" key="1">
    <source>
        <dbReference type="EMBL" id="OUC42442.1"/>
    </source>
</evidence>
<name>A0A1Y3EBC2_9BILA</name>
<dbReference type="AlphaFoldDB" id="A0A1Y3EBC2"/>
<proteinExistence type="predicted"/>
<dbReference type="EMBL" id="LVZM01017512">
    <property type="protein sequence ID" value="OUC42442.1"/>
    <property type="molecule type" value="Genomic_DNA"/>
</dbReference>
<organism evidence="1 2">
    <name type="scientific">Trichinella nativa</name>
    <dbReference type="NCBI Taxonomy" id="6335"/>
    <lineage>
        <taxon>Eukaryota</taxon>
        <taxon>Metazoa</taxon>
        <taxon>Ecdysozoa</taxon>
        <taxon>Nematoda</taxon>
        <taxon>Enoplea</taxon>
        <taxon>Dorylaimia</taxon>
        <taxon>Trichinellida</taxon>
        <taxon>Trichinellidae</taxon>
        <taxon>Trichinella</taxon>
    </lineage>
</organism>
<dbReference type="Proteomes" id="UP000243006">
    <property type="component" value="Unassembled WGS sequence"/>
</dbReference>
<evidence type="ECO:0000313" key="2">
    <source>
        <dbReference type="Proteomes" id="UP000243006"/>
    </source>
</evidence>
<gene>
    <name evidence="1" type="ORF">D917_02938</name>
</gene>
<comment type="caution">
    <text evidence="1">The sequence shown here is derived from an EMBL/GenBank/DDBJ whole genome shotgun (WGS) entry which is preliminary data.</text>
</comment>
<reference evidence="1 2" key="1">
    <citation type="submission" date="2015-04" db="EMBL/GenBank/DDBJ databases">
        <title>Draft genome of the roundworm Trichinella nativa.</title>
        <authorList>
            <person name="Mitreva M."/>
        </authorList>
    </citation>
    <scope>NUCLEOTIDE SEQUENCE [LARGE SCALE GENOMIC DNA]</scope>
    <source>
        <strain evidence="1 2">ISS45</strain>
    </source>
</reference>
<sequence>MKISINRQLKDKQAAYYCIEKKHAAGQPRLDISPD</sequence>
<protein>
    <submittedName>
        <fullName evidence="1">Uncharacterized protein</fullName>
    </submittedName>
</protein>
<accession>A0A1Y3EBC2</accession>